<dbReference type="AlphaFoldDB" id="A0A917X1T2"/>
<evidence type="ECO:0000313" key="3">
    <source>
        <dbReference type="Proteomes" id="UP000642070"/>
    </source>
</evidence>
<sequence length="64" mass="6845">MTALITRTDPATATDYVDEDDGCPAGHHWRDALCARTRLETLPPLPELTEPRGAAPADERGGAT</sequence>
<dbReference type="Proteomes" id="UP000642070">
    <property type="component" value="Unassembled WGS sequence"/>
</dbReference>
<keyword evidence="3" id="KW-1185">Reference proteome</keyword>
<name>A0A917X1T2_9ACTN</name>
<accession>A0A917X1T2</accession>
<proteinExistence type="predicted"/>
<reference evidence="2" key="1">
    <citation type="journal article" date="2014" name="Int. J. Syst. Evol. Microbiol.">
        <title>Complete genome sequence of Corynebacterium casei LMG S-19264T (=DSM 44701T), isolated from a smear-ripened cheese.</title>
        <authorList>
            <consortium name="US DOE Joint Genome Institute (JGI-PGF)"/>
            <person name="Walter F."/>
            <person name="Albersmeier A."/>
            <person name="Kalinowski J."/>
            <person name="Ruckert C."/>
        </authorList>
    </citation>
    <scope>NUCLEOTIDE SEQUENCE</scope>
    <source>
        <strain evidence="2">JCM 19831</strain>
    </source>
</reference>
<dbReference type="RefSeq" id="WP_190253689.1">
    <property type="nucleotide sequence ID" value="NZ_BMPI01000035.1"/>
</dbReference>
<gene>
    <name evidence="2" type="ORF">GCM10007977_063800</name>
</gene>
<comment type="caution">
    <text evidence="2">The sequence shown here is derived from an EMBL/GenBank/DDBJ whole genome shotgun (WGS) entry which is preliminary data.</text>
</comment>
<dbReference type="EMBL" id="BMPI01000035">
    <property type="protein sequence ID" value="GGM53454.1"/>
    <property type="molecule type" value="Genomic_DNA"/>
</dbReference>
<evidence type="ECO:0000256" key="1">
    <source>
        <dbReference type="SAM" id="MobiDB-lite"/>
    </source>
</evidence>
<evidence type="ECO:0000313" key="2">
    <source>
        <dbReference type="EMBL" id="GGM53454.1"/>
    </source>
</evidence>
<reference evidence="2" key="2">
    <citation type="submission" date="2020-09" db="EMBL/GenBank/DDBJ databases">
        <authorList>
            <person name="Sun Q."/>
            <person name="Ohkuma M."/>
        </authorList>
    </citation>
    <scope>NUCLEOTIDE SEQUENCE</scope>
    <source>
        <strain evidence="2">JCM 19831</strain>
    </source>
</reference>
<protein>
    <submittedName>
        <fullName evidence="2">Uncharacterized protein</fullName>
    </submittedName>
</protein>
<feature type="region of interest" description="Disordered" evidence="1">
    <location>
        <begin position="44"/>
        <end position="64"/>
    </location>
</feature>
<organism evidence="2 3">
    <name type="scientific">Dactylosporangium sucinum</name>
    <dbReference type="NCBI Taxonomy" id="1424081"/>
    <lineage>
        <taxon>Bacteria</taxon>
        <taxon>Bacillati</taxon>
        <taxon>Actinomycetota</taxon>
        <taxon>Actinomycetes</taxon>
        <taxon>Micromonosporales</taxon>
        <taxon>Micromonosporaceae</taxon>
        <taxon>Dactylosporangium</taxon>
    </lineage>
</organism>